<proteinExistence type="predicted"/>
<dbReference type="Pfam" id="PF01966">
    <property type="entry name" value="HD"/>
    <property type="match status" value="1"/>
</dbReference>
<evidence type="ECO:0000313" key="3">
    <source>
        <dbReference type="Proteomes" id="UP000594468"/>
    </source>
</evidence>
<dbReference type="SUPFAM" id="SSF109604">
    <property type="entry name" value="HD-domain/PDEase-like"/>
    <property type="match status" value="1"/>
</dbReference>
<dbReference type="InterPro" id="IPR006674">
    <property type="entry name" value="HD_domain"/>
</dbReference>
<dbReference type="KEGG" id="pmet:G4Y79_17360"/>
<dbReference type="Proteomes" id="UP000594468">
    <property type="component" value="Chromosome"/>
</dbReference>
<dbReference type="EMBL" id="CP062983">
    <property type="protein sequence ID" value="QPC81450.1"/>
    <property type="molecule type" value="Genomic_DNA"/>
</dbReference>
<dbReference type="RefSeq" id="WP_195169523.1">
    <property type="nucleotide sequence ID" value="NZ_CP062983.1"/>
</dbReference>
<dbReference type="NCBIfam" id="TIGR00277">
    <property type="entry name" value="HDIG"/>
    <property type="match status" value="1"/>
</dbReference>
<dbReference type="Gene3D" id="1.10.3210.10">
    <property type="entry name" value="Hypothetical protein af1432"/>
    <property type="match status" value="1"/>
</dbReference>
<dbReference type="PANTHER" id="PTHR38659">
    <property type="entry name" value="METAL-DEPENDENT PHOSPHOHYDROLASE"/>
    <property type="match status" value="1"/>
</dbReference>
<keyword evidence="3" id="KW-1185">Reference proteome</keyword>
<evidence type="ECO:0000259" key="1">
    <source>
        <dbReference type="Pfam" id="PF01966"/>
    </source>
</evidence>
<sequence>MDRETAWGIVCEFVESDSLRKHMLSVEYAMRAYAEHYGEDPDSWGLVGLLHDFDWEIHPTLEQHPMDGAPILRERGLAEEDINTILSHGPLAADMRVTLRDKALYAVDELTGLITATALVRPSKDIRDVAIKSIRKKWKTPAFAAGVNREDVEQGCEVLGVDLWEFHVPLVLKAMQEHAAELELDGSLA</sequence>
<protein>
    <submittedName>
        <fullName evidence="2">HDIG domain-containing protein</fullName>
    </submittedName>
</protein>
<dbReference type="InterPro" id="IPR006675">
    <property type="entry name" value="HDIG_dom"/>
</dbReference>
<name>A0A7S8ICE3_9CHLR</name>
<dbReference type="PANTHER" id="PTHR38659:SF1">
    <property type="entry name" value="METAL DEPENDENT PHOSPHOHYDROLASE"/>
    <property type="match status" value="1"/>
</dbReference>
<evidence type="ECO:0000313" key="2">
    <source>
        <dbReference type="EMBL" id="QPC81450.1"/>
    </source>
</evidence>
<gene>
    <name evidence="2" type="ORF">G4Y79_17360</name>
</gene>
<accession>A0A7S8ICE3</accession>
<dbReference type="AlphaFoldDB" id="A0A7S8ICE3"/>
<reference evidence="2 3" key="1">
    <citation type="submission" date="2020-02" db="EMBL/GenBank/DDBJ databases">
        <authorList>
            <person name="Zheng R.K."/>
            <person name="Sun C.M."/>
        </authorList>
    </citation>
    <scope>NUCLEOTIDE SEQUENCE [LARGE SCALE GENOMIC DNA]</scope>
    <source>
        <strain evidence="3">rifampicinis</strain>
    </source>
</reference>
<feature type="domain" description="HD" evidence="1">
    <location>
        <begin position="21"/>
        <end position="110"/>
    </location>
</feature>
<organism evidence="2 3">
    <name type="scientific">Phototrophicus methaneseepsis</name>
    <dbReference type="NCBI Taxonomy" id="2710758"/>
    <lineage>
        <taxon>Bacteria</taxon>
        <taxon>Bacillati</taxon>
        <taxon>Chloroflexota</taxon>
        <taxon>Candidatus Thermofontia</taxon>
        <taxon>Phototrophicales</taxon>
        <taxon>Phototrophicaceae</taxon>
        <taxon>Phototrophicus</taxon>
    </lineage>
</organism>